<sequence>MDNVDHTSFRRLDLNLLVAFDALLVEGNVTRAAARLCIGQPAMSHALARLRELFGDDILYRDGAAMRPSTRARALAPRVRALLEEIQSLAKIDEDFDVAKISAQFRMALNDPLEALLLPGLVARLRLAAPGLTLAVRPISASQQLAQLDAGEIQLATGYFPQLSSVHDASLLHRTSFCCIYNPALLTLPEHIDLQCLTQYPHIHTTYTGDSPGLLDRLLQEHGLQRQIVAYTATPLSIPFVVKQSPLIAVLPELVTRLFSRHSDLCIRPLLIEGMSFPISMVAHRRDHSDPLTRFVMEQVRQTVQALLGEVA</sequence>
<reference evidence="6 7" key="1">
    <citation type="journal article" date="2018" name="Int. J. Syst. Evol. Microbiol.">
        <title>Uliginosibacterium sediminicola sp. nov., isolated from freshwater sediment.</title>
        <authorList>
            <person name="Hwang W.M."/>
            <person name="Kim S.M."/>
            <person name="Kang K."/>
            <person name="Ahn T.Y."/>
        </authorList>
    </citation>
    <scope>NUCLEOTIDE SEQUENCE [LARGE SCALE GENOMIC DNA]</scope>
    <source>
        <strain evidence="6 7">M1-21</strain>
    </source>
</reference>
<dbReference type="Proteomes" id="UP001410394">
    <property type="component" value="Unassembled WGS sequence"/>
</dbReference>
<evidence type="ECO:0000256" key="3">
    <source>
        <dbReference type="ARBA" id="ARBA00023125"/>
    </source>
</evidence>
<organism evidence="6 7">
    <name type="scientific">Uliginosibacterium sediminicola</name>
    <dbReference type="NCBI Taxonomy" id="2024550"/>
    <lineage>
        <taxon>Bacteria</taxon>
        <taxon>Pseudomonadati</taxon>
        <taxon>Pseudomonadota</taxon>
        <taxon>Betaproteobacteria</taxon>
        <taxon>Rhodocyclales</taxon>
        <taxon>Zoogloeaceae</taxon>
        <taxon>Uliginosibacterium</taxon>
    </lineage>
</organism>
<evidence type="ECO:0000313" key="6">
    <source>
        <dbReference type="EMBL" id="MEN3069770.1"/>
    </source>
</evidence>
<dbReference type="Gene3D" id="3.40.190.10">
    <property type="entry name" value="Periplasmic binding protein-like II"/>
    <property type="match status" value="2"/>
</dbReference>
<evidence type="ECO:0000313" key="7">
    <source>
        <dbReference type="Proteomes" id="UP001410394"/>
    </source>
</evidence>
<dbReference type="PRINTS" id="PR00039">
    <property type="entry name" value="HTHLYSR"/>
</dbReference>
<dbReference type="Pfam" id="PF00126">
    <property type="entry name" value="HTH_1"/>
    <property type="match status" value="1"/>
</dbReference>
<proteinExistence type="inferred from homology"/>
<protein>
    <submittedName>
        <fullName evidence="6">LysR family transcriptional regulator</fullName>
    </submittedName>
</protein>
<comment type="similarity">
    <text evidence="1">Belongs to the LysR transcriptional regulatory family.</text>
</comment>
<dbReference type="InterPro" id="IPR000847">
    <property type="entry name" value="LysR_HTH_N"/>
</dbReference>
<keyword evidence="2" id="KW-0805">Transcription regulation</keyword>
<keyword evidence="4" id="KW-0804">Transcription</keyword>
<keyword evidence="3" id="KW-0238">DNA-binding</keyword>
<gene>
    <name evidence="6" type="ORF">ABDB84_14910</name>
</gene>
<dbReference type="SUPFAM" id="SSF53850">
    <property type="entry name" value="Periplasmic binding protein-like II"/>
    <property type="match status" value="1"/>
</dbReference>
<dbReference type="PANTHER" id="PTHR30118">
    <property type="entry name" value="HTH-TYPE TRANSCRIPTIONAL REGULATOR LEUO-RELATED"/>
    <property type="match status" value="1"/>
</dbReference>
<comment type="caution">
    <text evidence="6">The sequence shown here is derived from an EMBL/GenBank/DDBJ whole genome shotgun (WGS) entry which is preliminary data.</text>
</comment>
<name>A0ABU9Z1D6_9RHOO</name>
<dbReference type="InterPro" id="IPR050389">
    <property type="entry name" value="LysR-type_TF"/>
</dbReference>
<dbReference type="SUPFAM" id="SSF46785">
    <property type="entry name" value="Winged helix' DNA-binding domain"/>
    <property type="match status" value="1"/>
</dbReference>
<evidence type="ECO:0000256" key="2">
    <source>
        <dbReference type="ARBA" id="ARBA00023015"/>
    </source>
</evidence>
<dbReference type="PANTHER" id="PTHR30118:SF15">
    <property type="entry name" value="TRANSCRIPTIONAL REGULATORY PROTEIN"/>
    <property type="match status" value="1"/>
</dbReference>
<dbReference type="InterPro" id="IPR037402">
    <property type="entry name" value="YidZ_PBP2"/>
</dbReference>
<dbReference type="InterPro" id="IPR036388">
    <property type="entry name" value="WH-like_DNA-bd_sf"/>
</dbReference>
<dbReference type="InterPro" id="IPR036390">
    <property type="entry name" value="WH_DNA-bd_sf"/>
</dbReference>
<feature type="domain" description="HTH lysR-type" evidence="5">
    <location>
        <begin position="12"/>
        <end position="69"/>
    </location>
</feature>
<dbReference type="CDD" id="cd08417">
    <property type="entry name" value="PBP2_Nitroaromatics_like"/>
    <property type="match status" value="1"/>
</dbReference>
<dbReference type="RefSeq" id="WP_345920540.1">
    <property type="nucleotide sequence ID" value="NZ_JBDIVE010000008.1"/>
</dbReference>
<dbReference type="InterPro" id="IPR005119">
    <property type="entry name" value="LysR_subst-bd"/>
</dbReference>
<evidence type="ECO:0000256" key="1">
    <source>
        <dbReference type="ARBA" id="ARBA00009437"/>
    </source>
</evidence>
<evidence type="ECO:0000259" key="5">
    <source>
        <dbReference type="PROSITE" id="PS50931"/>
    </source>
</evidence>
<dbReference type="EMBL" id="JBDIVE010000008">
    <property type="protein sequence ID" value="MEN3069770.1"/>
    <property type="molecule type" value="Genomic_DNA"/>
</dbReference>
<keyword evidence="7" id="KW-1185">Reference proteome</keyword>
<dbReference type="Gene3D" id="1.10.10.10">
    <property type="entry name" value="Winged helix-like DNA-binding domain superfamily/Winged helix DNA-binding domain"/>
    <property type="match status" value="1"/>
</dbReference>
<accession>A0ABU9Z1D6</accession>
<dbReference type="PROSITE" id="PS50931">
    <property type="entry name" value="HTH_LYSR"/>
    <property type="match status" value="1"/>
</dbReference>
<dbReference type="Pfam" id="PF03466">
    <property type="entry name" value="LysR_substrate"/>
    <property type="match status" value="1"/>
</dbReference>
<evidence type="ECO:0000256" key="4">
    <source>
        <dbReference type="ARBA" id="ARBA00023163"/>
    </source>
</evidence>